<reference evidence="2" key="1">
    <citation type="journal article" date="2022" name="Mol. Ecol. Resour.">
        <title>The genomes of chicory, endive, great burdock and yacon provide insights into Asteraceae palaeo-polyploidization history and plant inulin production.</title>
        <authorList>
            <person name="Fan W."/>
            <person name="Wang S."/>
            <person name="Wang H."/>
            <person name="Wang A."/>
            <person name="Jiang F."/>
            <person name="Liu H."/>
            <person name="Zhao H."/>
            <person name="Xu D."/>
            <person name="Zhang Y."/>
        </authorList>
    </citation>
    <scope>NUCLEOTIDE SEQUENCE [LARGE SCALE GENOMIC DNA]</scope>
    <source>
        <strain evidence="2">cv. Niubang</strain>
    </source>
</reference>
<name>A0ACB8ZWV6_ARCLA</name>
<comment type="caution">
    <text evidence="1">The sequence shown here is derived from an EMBL/GenBank/DDBJ whole genome shotgun (WGS) entry which is preliminary data.</text>
</comment>
<dbReference type="EMBL" id="CM042055">
    <property type="protein sequence ID" value="KAI3702038.1"/>
    <property type="molecule type" value="Genomic_DNA"/>
</dbReference>
<gene>
    <name evidence="1" type="ORF">L6452_27637</name>
</gene>
<protein>
    <submittedName>
        <fullName evidence="1">Uncharacterized protein</fullName>
    </submittedName>
</protein>
<sequence>MPILDENCRKNQNTVNAPISPPMGTSGSIPGLVSGSVAQNVHQANRKDKEKDNPLNSSGSISRSSMSRSSKKSSPRRKLKKIEAQISDMDVNSLLNLNSVKDVRDRRGEFSFGNSRSEGSKSDEMLEDRSIDDPMVQLNVDSTLQNGSVDVSAGCNSESNFGVGDIDGNLKSMDADHATANSNSISQAKGNFEVYNNPSYSSGANVVNASGMNHSSPVFVQSESNRSPAVKPDDKLVVDNGISGDLSLLNLLWMNVFL</sequence>
<organism evidence="1 2">
    <name type="scientific">Arctium lappa</name>
    <name type="common">Greater burdock</name>
    <name type="synonym">Lappa major</name>
    <dbReference type="NCBI Taxonomy" id="4217"/>
    <lineage>
        <taxon>Eukaryota</taxon>
        <taxon>Viridiplantae</taxon>
        <taxon>Streptophyta</taxon>
        <taxon>Embryophyta</taxon>
        <taxon>Tracheophyta</taxon>
        <taxon>Spermatophyta</taxon>
        <taxon>Magnoliopsida</taxon>
        <taxon>eudicotyledons</taxon>
        <taxon>Gunneridae</taxon>
        <taxon>Pentapetalae</taxon>
        <taxon>asterids</taxon>
        <taxon>campanulids</taxon>
        <taxon>Asterales</taxon>
        <taxon>Asteraceae</taxon>
        <taxon>Carduoideae</taxon>
        <taxon>Cardueae</taxon>
        <taxon>Arctiinae</taxon>
        <taxon>Arctium</taxon>
    </lineage>
</organism>
<reference evidence="1 2" key="2">
    <citation type="journal article" date="2022" name="Mol. Ecol. Resour.">
        <title>The genomes of chicory, endive, great burdock and yacon provide insights into Asteraceae paleo-polyploidization history and plant inulin production.</title>
        <authorList>
            <person name="Fan W."/>
            <person name="Wang S."/>
            <person name="Wang H."/>
            <person name="Wang A."/>
            <person name="Jiang F."/>
            <person name="Liu H."/>
            <person name="Zhao H."/>
            <person name="Xu D."/>
            <person name="Zhang Y."/>
        </authorList>
    </citation>
    <scope>NUCLEOTIDE SEQUENCE [LARGE SCALE GENOMIC DNA]</scope>
    <source>
        <strain evidence="2">cv. Niubang</strain>
    </source>
</reference>
<proteinExistence type="predicted"/>
<dbReference type="Proteomes" id="UP001055879">
    <property type="component" value="Linkage Group LG09"/>
</dbReference>
<accession>A0ACB8ZWV6</accession>
<keyword evidence="2" id="KW-1185">Reference proteome</keyword>
<evidence type="ECO:0000313" key="1">
    <source>
        <dbReference type="EMBL" id="KAI3702038.1"/>
    </source>
</evidence>
<evidence type="ECO:0000313" key="2">
    <source>
        <dbReference type="Proteomes" id="UP001055879"/>
    </source>
</evidence>